<feature type="transmembrane region" description="Helical" evidence="1">
    <location>
        <begin position="38"/>
        <end position="57"/>
    </location>
</feature>
<protein>
    <submittedName>
        <fullName evidence="2">Uncharacterized protein</fullName>
    </submittedName>
</protein>
<feature type="transmembrane region" description="Helical" evidence="1">
    <location>
        <begin position="246"/>
        <end position="266"/>
    </location>
</feature>
<sequence length="381" mass="44417">MSGHTEIKWLLRCFIAIGIPFYDYGPKRDNNSLSTVKFAIKIILELFFSSFGTYIVLNCILRFEDRCLFLRLTTTAVAAMLLLFRLSVAFKRSQILHLISELKKFKCSRRKRSFKYKKRDVFAVYVFNICFPLLLSLIFMFFLLQNFEEIKYNLKPDLIRHCSENSVCTLIAIPLYSSAYTLYFFVTPTLCMTMFIFIYMTYEKTLKRKLVETHYRLMVDMSYQNIERSLCLIADAIKVHKLVEDVLSPSIFFMYVLVFVNFLNLITVNLANFANTMMSVRTIGCIIVFLWTSGGFFRLTLKGSILIDVCNLWKYLQQDIVKNCIQKRAYDSSVVMQILLFNRTAKLNLVFSGWGMFQLDRSLLLTMIGVIVSYGVLIATI</sequence>
<comment type="caution">
    <text evidence="2">The sequence shown here is derived from an EMBL/GenBank/DDBJ whole genome shotgun (WGS) entry which is preliminary data.</text>
</comment>
<evidence type="ECO:0000313" key="2">
    <source>
        <dbReference type="EMBL" id="GFS31069.1"/>
    </source>
</evidence>
<feature type="transmembrane region" description="Helical" evidence="1">
    <location>
        <begin position="362"/>
        <end position="380"/>
    </location>
</feature>
<feature type="transmembrane region" description="Helical" evidence="1">
    <location>
        <begin position="180"/>
        <end position="200"/>
    </location>
</feature>
<dbReference type="Proteomes" id="UP000886998">
    <property type="component" value="Unassembled WGS sequence"/>
</dbReference>
<accession>A0A8X6M672</accession>
<feature type="transmembrane region" description="Helical" evidence="1">
    <location>
        <begin position="69"/>
        <end position="88"/>
    </location>
</feature>
<feature type="transmembrane region" description="Helical" evidence="1">
    <location>
        <begin position="121"/>
        <end position="144"/>
    </location>
</feature>
<keyword evidence="3" id="KW-1185">Reference proteome</keyword>
<dbReference type="OrthoDB" id="6428770at2759"/>
<evidence type="ECO:0000256" key="1">
    <source>
        <dbReference type="SAM" id="Phobius"/>
    </source>
</evidence>
<keyword evidence="1" id="KW-1133">Transmembrane helix</keyword>
<evidence type="ECO:0000313" key="3">
    <source>
        <dbReference type="Proteomes" id="UP000886998"/>
    </source>
</evidence>
<reference evidence="2" key="1">
    <citation type="submission" date="2020-08" db="EMBL/GenBank/DDBJ databases">
        <title>Multicomponent nature underlies the extraordinary mechanical properties of spider dragline silk.</title>
        <authorList>
            <person name="Kono N."/>
            <person name="Nakamura H."/>
            <person name="Mori M."/>
            <person name="Yoshida Y."/>
            <person name="Ohtoshi R."/>
            <person name="Malay A.D."/>
            <person name="Moran D.A.P."/>
            <person name="Tomita M."/>
            <person name="Numata K."/>
            <person name="Arakawa K."/>
        </authorList>
    </citation>
    <scope>NUCLEOTIDE SEQUENCE</scope>
</reference>
<keyword evidence="1" id="KW-0812">Transmembrane</keyword>
<feature type="transmembrane region" description="Helical" evidence="1">
    <location>
        <begin position="278"/>
        <end position="297"/>
    </location>
</feature>
<dbReference type="EMBL" id="BMAV01024205">
    <property type="protein sequence ID" value="GFS31069.1"/>
    <property type="molecule type" value="Genomic_DNA"/>
</dbReference>
<name>A0A8X6M672_9ARAC</name>
<keyword evidence="1" id="KW-0472">Membrane</keyword>
<dbReference type="AlphaFoldDB" id="A0A8X6M672"/>
<gene>
    <name evidence="2" type="primary">AVEN_208399_1</name>
    <name evidence="2" type="ORF">TNIN_308501</name>
</gene>
<organism evidence="2 3">
    <name type="scientific">Trichonephila inaurata madagascariensis</name>
    <dbReference type="NCBI Taxonomy" id="2747483"/>
    <lineage>
        <taxon>Eukaryota</taxon>
        <taxon>Metazoa</taxon>
        <taxon>Ecdysozoa</taxon>
        <taxon>Arthropoda</taxon>
        <taxon>Chelicerata</taxon>
        <taxon>Arachnida</taxon>
        <taxon>Araneae</taxon>
        <taxon>Araneomorphae</taxon>
        <taxon>Entelegynae</taxon>
        <taxon>Araneoidea</taxon>
        <taxon>Nephilidae</taxon>
        <taxon>Trichonephila</taxon>
        <taxon>Trichonephila inaurata</taxon>
    </lineage>
</organism>
<proteinExistence type="predicted"/>